<dbReference type="EMBL" id="BPLQ01014972">
    <property type="protein sequence ID" value="GIY84810.1"/>
    <property type="molecule type" value="Genomic_DNA"/>
</dbReference>
<evidence type="ECO:0000313" key="2">
    <source>
        <dbReference type="Proteomes" id="UP001054837"/>
    </source>
</evidence>
<comment type="caution">
    <text evidence="1">The sequence shown here is derived from an EMBL/GenBank/DDBJ whole genome shotgun (WGS) entry which is preliminary data.</text>
</comment>
<proteinExistence type="predicted"/>
<reference evidence="1 2" key="1">
    <citation type="submission" date="2021-06" db="EMBL/GenBank/DDBJ databases">
        <title>Caerostris darwini draft genome.</title>
        <authorList>
            <person name="Kono N."/>
            <person name="Arakawa K."/>
        </authorList>
    </citation>
    <scope>NUCLEOTIDE SEQUENCE [LARGE SCALE GENOMIC DNA]</scope>
</reference>
<name>A0AAV4WT44_9ARAC</name>
<dbReference type="Proteomes" id="UP001054837">
    <property type="component" value="Unassembled WGS sequence"/>
</dbReference>
<evidence type="ECO:0000313" key="1">
    <source>
        <dbReference type="EMBL" id="GIY84810.1"/>
    </source>
</evidence>
<gene>
    <name evidence="1" type="ORF">CDAR_282081</name>
</gene>
<protein>
    <submittedName>
        <fullName evidence="1">Uncharacterized protein</fullName>
    </submittedName>
</protein>
<organism evidence="1 2">
    <name type="scientific">Caerostris darwini</name>
    <dbReference type="NCBI Taxonomy" id="1538125"/>
    <lineage>
        <taxon>Eukaryota</taxon>
        <taxon>Metazoa</taxon>
        <taxon>Ecdysozoa</taxon>
        <taxon>Arthropoda</taxon>
        <taxon>Chelicerata</taxon>
        <taxon>Arachnida</taxon>
        <taxon>Araneae</taxon>
        <taxon>Araneomorphae</taxon>
        <taxon>Entelegynae</taxon>
        <taxon>Araneoidea</taxon>
        <taxon>Araneidae</taxon>
        <taxon>Caerostris</taxon>
    </lineage>
</organism>
<dbReference type="AlphaFoldDB" id="A0AAV4WT44"/>
<sequence length="97" mass="11095">MRTVAVRPFHITDQANNLSSIEILLPQCLSLPDFQVLVSNFLNSCFIRHPLTFPPPFERTRKCIMNAFPNVLKQMHQGQNEPIDKFVVLVMALSDTL</sequence>
<accession>A0AAV4WT44</accession>
<keyword evidence="2" id="KW-1185">Reference proteome</keyword>